<dbReference type="KEGG" id="vaq:FIV01_10330"/>
<dbReference type="Proteomes" id="UP000326936">
    <property type="component" value="Chromosome"/>
</dbReference>
<feature type="chain" id="PRO_5025045160" evidence="8">
    <location>
        <begin position="26"/>
        <end position="436"/>
    </location>
</feature>
<feature type="signal peptide" evidence="8">
    <location>
        <begin position="1"/>
        <end position="25"/>
    </location>
</feature>
<dbReference type="InterPro" id="IPR005017">
    <property type="entry name" value="OMPP1/FadL/TodX"/>
</dbReference>
<dbReference type="OrthoDB" id="19849at2"/>
<proteinExistence type="inferred from homology"/>
<evidence type="ECO:0000256" key="5">
    <source>
        <dbReference type="ARBA" id="ARBA00022729"/>
    </source>
</evidence>
<keyword evidence="3" id="KW-1134">Transmembrane beta strand</keyword>
<dbReference type="PANTHER" id="PTHR35093:SF8">
    <property type="entry name" value="OUTER MEMBRANE PROTEIN NMB0088-RELATED"/>
    <property type="match status" value="1"/>
</dbReference>
<dbReference type="GO" id="GO:0009279">
    <property type="term" value="C:cell outer membrane"/>
    <property type="evidence" value="ECO:0007669"/>
    <property type="project" value="UniProtKB-SubCell"/>
</dbReference>
<keyword evidence="10" id="KW-1185">Reference proteome</keyword>
<organism evidence="9 10">
    <name type="scientific">Vibrio aquimaris</name>
    <dbReference type="NCBI Taxonomy" id="2587862"/>
    <lineage>
        <taxon>Bacteria</taxon>
        <taxon>Pseudomonadati</taxon>
        <taxon>Pseudomonadota</taxon>
        <taxon>Gammaproteobacteria</taxon>
        <taxon>Vibrionales</taxon>
        <taxon>Vibrionaceae</taxon>
        <taxon>Vibrio</taxon>
    </lineage>
</organism>
<keyword evidence="5 8" id="KW-0732">Signal</keyword>
<dbReference type="EMBL" id="CP045350">
    <property type="protein sequence ID" value="QFT26825.1"/>
    <property type="molecule type" value="Genomic_DNA"/>
</dbReference>
<dbReference type="RefSeq" id="WP_152430908.1">
    <property type="nucleotide sequence ID" value="NZ_CBCSDK010000001.1"/>
</dbReference>
<dbReference type="AlphaFoldDB" id="A0A5P9CKQ6"/>
<evidence type="ECO:0000256" key="1">
    <source>
        <dbReference type="ARBA" id="ARBA00004571"/>
    </source>
</evidence>
<evidence type="ECO:0000256" key="4">
    <source>
        <dbReference type="ARBA" id="ARBA00022692"/>
    </source>
</evidence>
<keyword evidence="4" id="KW-0812">Transmembrane</keyword>
<evidence type="ECO:0000256" key="8">
    <source>
        <dbReference type="SAM" id="SignalP"/>
    </source>
</evidence>
<comment type="similarity">
    <text evidence="2">Belongs to the OmpP1/FadL family.</text>
</comment>
<protein>
    <submittedName>
        <fullName evidence="9">47 kDa outer membrane protein</fullName>
    </submittedName>
</protein>
<evidence type="ECO:0000256" key="2">
    <source>
        <dbReference type="ARBA" id="ARBA00008163"/>
    </source>
</evidence>
<comment type="subcellular location">
    <subcellularLocation>
        <location evidence="1">Cell outer membrane</location>
        <topology evidence="1">Multi-pass membrane protein</topology>
    </subcellularLocation>
</comment>
<evidence type="ECO:0000313" key="9">
    <source>
        <dbReference type="EMBL" id="QFT26825.1"/>
    </source>
</evidence>
<evidence type="ECO:0000313" key="10">
    <source>
        <dbReference type="Proteomes" id="UP000326936"/>
    </source>
</evidence>
<dbReference type="PANTHER" id="PTHR35093">
    <property type="entry name" value="OUTER MEMBRANE PROTEIN NMB0088-RELATED"/>
    <property type="match status" value="1"/>
</dbReference>
<sequence precursor="true">MKTRITFLSLAVGAGLISASHTATAAGFQLAEYSATGLGRAYAGEAAMADNASAQWRNPAMLTYLDGTQLSLGAIYVNPNVDVDGTVDGSKSLNPSLPTTYASKSDFADDVIIPNFYLSHQYSDQVAIGFALGTNYGMETNLGNDFAAAHFGNQASVSTMEANLNAAYQINQDLSFGGGVRYVMGEGSFGAKAPVTNAQALPQGTDLKYMEGDDKAWGWQVGTAWQINQEHRIGFSYKSKVQLKLEGYATGTGFDSSLSNGNRDNGSMDLALPATAELASFHQLTEKLAIHASLNWTNWSSFEKLEAQLDTFGSKTVKVENWQDNYRLALGATYQFDPKLALRTGIAYDTSAVSDKNRTTTIPETDRTWLSLGASYDCTKNFTLDVGLTYILAKDAPITESRGYASDDTAQALAGQFVGETKGNIWLIGVQTSYRF</sequence>
<evidence type="ECO:0000256" key="7">
    <source>
        <dbReference type="ARBA" id="ARBA00023237"/>
    </source>
</evidence>
<keyword evidence="7" id="KW-0998">Cell outer membrane</keyword>
<dbReference type="GO" id="GO:0015483">
    <property type="term" value="F:long-chain fatty acid transporting porin activity"/>
    <property type="evidence" value="ECO:0007669"/>
    <property type="project" value="TreeGrafter"/>
</dbReference>
<evidence type="ECO:0000256" key="6">
    <source>
        <dbReference type="ARBA" id="ARBA00023136"/>
    </source>
</evidence>
<dbReference type="Pfam" id="PF03349">
    <property type="entry name" value="Toluene_X"/>
    <property type="match status" value="1"/>
</dbReference>
<evidence type="ECO:0000256" key="3">
    <source>
        <dbReference type="ARBA" id="ARBA00022452"/>
    </source>
</evidence>
<dbReference type="Gene3D" id="2.40.160.60">
    <property type="entry name" value="Outer membrane protein transport protein (OMPP1/FadL/TodX)"/>
    <property type="match status" value="1"/>
</dbReference>
<accession>A0A5P9CKQ6</accession>
<keyword evidence="6" id="KW-0472">Membrane</keyword>
<name>A0A5P9CKQ6_9VIBR</name>
<gene>
    <name evidence="9" type="ORF">FIV01_10330</name>
</gene>
<reference evidence="9 10" key="1">
    <citation type="submission" date="2019-10" db="EMBL/GenBank/DDBJ databases">
        <title>Complete genome sequence of Vibrio sp. strain THAF100, isolated from non-filtered water from the water column of tank 6 of a marine aquarium containing stony-coral fragments. Water maintained at 26 degree C.</title>
        <authorList>
            <person name="Ruckert C."/>
            <person name="Franco A."/>
            <person name="Kalinowski J."/>
            <person name="Glaeser S."/>
        </authorList>
    </citation>
    <scope>NUCLEOTIDE SEQUENCE [LARGE SCALE GENOMIC DNA]</scope>
    <source>
        <strain evidence="9 10">THAF100</strain>
    </source>
</reference>
<dbReference type="SUPFAM" id="SSF56935">
    <property type="entry name" value="Porins"/>
    <property type="match status" value="1"/>
</dbReference>